<sequence length="491" mass="54508">MRAPLQLYQISMATSSRFSSVIQLTDLDDFITPSQECIKPAKTQNARQVTSSGSAKIQIGDDGTYSQLDKEGRPEKLQKAQITLNDCLACSGCITSAESVLIGQQNHMEFLKLCKDIQLSSPSRSFDKVVVGLSCQPILSFANKFQIPPEDARAKLSALFRQLGAVKVFDVESFSDLCLVECGQDFVHRYREQSTNSTSIPVLASACPGWICYAEKTHGNWILPHLSEVKSPQQIAGVLVKDVLPNELQTSASRLAVVMIMPCFDKKLEASRSDFFREDQQSKDVDFVITPVEIEQILEELAIEFVDLGSSQIDSLNGVADTAWSVPSGSGSGGYAEHVLRFAAKELYGMTLEHVKFQPLKNSDIREAFVEKDGEQVLSVAIVNGFRNIQNLVQKMKRKKRTYDYVEIMACPSGCLNGGAQLRTESTETKALAANMEALHSKLEHRQIDEVRVNKLNHVWLGKASPEEHLNKLRTSYHAVQKSTNALTVKW</sequence>
<dbReference type="InterPro" id="IPR004108">
    <property type="entry name" value="Fe_hydrogenase_lsu_C"/>
</dbReference>
<dbReference type="PANTHER" id="PTHR11615">
    <property type="entry name" value="NITRATE, FORMATE, IRON DEHYDROGENASE"/>
    <property type="match status" value="1"/>
</dbReference>
<evidence type="ECO:0000256" key="2">
    <source>
        <dbReference type="ARBA" id="ARBA00022485"/>
    </source>
</evidence>
<proteinExistence type="inferred from homology"/>
<dbReference type="InterPro" id="IPR009016">
    <property type="entry name" value="Fe_hydrogenase"/>
</dbReference>
<evidence type="ECO:0000259" key="8">
    <source>
        <dbReference type="Pfam" id="PF02906"/>
    </source>
</evidence>
<dbReference type="FunFam" id="3.30.70.20:FF:000042">
    <property type="entry name" value="Cytosolic Fe-S cluster assembly factor NAR1"/>
    <property type="match status" value="1"/>
</dbReference>
<dbReference type="InterPro" id="IPR050340">
    <property type="entry name" value="Cytosolic_Fe-S_CAF"/>
</dbReference>
<dbReference type="SUPFAM" id="SSF53920">
    <property type="entry name" value="Fe-only hydrogenase"/>
    <property type="match status" value="1"/>
</dbReference>
<organism evidence="9">
    <name type="scientific">Daphnia magna</name>
    <dbReference type="NCBI Taxonomy" id="35525"/>
    <lineage>
        <taxon>Eukaryota</taxon>
        <taxon>Metazoa</taxon>
        <taxon>Ecdysozoa</taxon>
        <taxon>Arthropoda</taxon>
        <taxon>Crustacea</taxon>
        <taxon>Branchiopoda</taxon>
        <taxon>Diplostraca</taxon>
        <taxon>Cladocera</taxon>
        <taxon>Anomopoda</taxon>
        <taxon>Daphniidae</taxon>
        <taxon>Daphnia</taxon>
    </lineage>
</organism>
<dbReference type="Gene3D" id="3.40.950.10">
    <property type="entry name" value="Fe-only Hydrogenase (Larger Subunit), Chain L, domain 3"/>
    <property type="match status" value="1"/>
</dbReference>
<protein>
    <submittedName>
        <fullName evidence="9">Cytosolic Fe-S cluster assembly factor narfl</fullName>
    </submittedName>
</protein>
<keyword evidence="4" id="KW-0408">Iron</keyword>
<dbReference type="GO" id="GO:0046872">
    <property type="term" value="F:metal ion binding"/>
    <property type="evidence" value="ECO:0007669"/>
    <property type="project" value="UniProtKB-KW"/>
</dbReference>
<evidence type="ECO:0000256" key="3">
    <source>
        <dbReference type="ARBA" id="ARBA00022723"/>
    </source>
</evidence>
<dbReference type="Gene3D" id="3.40.50.1780">
    <property type="match status" value="1"/>
</dbReference>
<dbReference type="EMBL" id="GDIQ01050617">
    <property type="protein sequence ID" value="JAN44120.1"/>
    <property type="molecule type" value="Transcribed_RNA"/>
</dbReference>
<feature type="domain" description="Iron hydrogenase large subunit C-terminal" evidence="8">
    <location>
        <begin position="128"/>
        <end position="419"/>
    </location>
</feature>
<evidence type="ECO:0000256" key="6">
    <source>
        <dbReference type="ARBA" id="ARBA00025700"/>
    </source>
</evidence>
<dbReference type="EMBL" id="GDIQ01049174">
    <property type="protein sequence ID" value="JAN45563.1"/>
    <property type="molecule type" value="Transcribed_RNA"/>
</dbReference>
<evidence type="ECO:0000256" key="4">
    <source>
        <dbReference type="ARBA" id="ARBA00023004"/>
    </source>
</evidence>
<evidence type="ECO:0000256" key="1">
    <source>
        <dbReference type="ARBA" id="ARBA00006596"/>
    </source>
</evidence>
<reference evidence="9" key="1">
    <citation type="submission" date="2015-10" db="EMBL/GenBank/DDBJ databases">
        <title>EvidentialGene: Evidence-directed Construction of Complete mRNA Transcriptomes without Genomes.</title>
        <authorList>
            <person name="Gilbert D.G."/>
        </authorList>
    </citation>
    <scope>NUCLEOTIDE SEQUENCE</scope>
</reference>
<accession>A0A0P6GMY1</accession>
<evidence type="ECO:0000256" key="7">
    <source>
        <dbReference type="SAM" id="MobiDB-lite"/>
    </source>
</evidence>
<comment type="similarity">
    <text evidence="1">Belongs to the NARF family.</text>
</comment>
<dbReference type="GO" id="GO:0051539">
    <property type="term" value="F:4 iron, 4 sulfur cluster binding"/>
    <property type="evidence" value="ECO:0007669"/>
    <property type="project" value="UniProtKB-KW"/>
</dbReference>
<dbReference type="Pfam" id="PF02906">
    <property type="entry name" value="Fe_hyd_lg_C"/>
    <property type="match status" value="1"/>
</dbReference>
<comment type="function">
    <text evidence="6">Component of the cytosolic iron-sulfur (Fe/S) protein assembly machinery. Required for maturation of extramitochondrial Fe/S proteins.</text>
</comment>
<dbReference type="OrthoDB" id="10253113at2759"/>
<keyword evidence="5" id="KW-0411">Iron-sulfur</keyword>
<name>A0A0P6GMY1_9CRUS</name>
<keyword evidence="2" id="KW-0004">4Fe-4S</keyword>
<dbReference type="AlphaFoldDB" id="A0A0P6GMY1"/>
<feature type="region of interest" description="Disordered" evidence="7">
    <location>
        <begin position="49"/>
        <end position="72"/>
    </location>
</feature>
<evidence type="ECO:0000313" key="9">
    <source>
        <dbReference type="EMBL" id="JAN44120.1"/>
    </source>
</evidence>
<evidence type="ECO:0000256" key="5">
    <source>
        <dbReference type="ARBA" id="ARBA00023014"/>
    </source>
</evidence>
<keyword evidence="3" id="KW-0479">Metal-binding</keyword>